<name>A0A0F9E3G0_9ZZZZ</name>
<accession>A0A0F9E3G0</accession>
<dbReference type="EMBL" id="LAZR01038805">
    <property type="protein sequence ID" value="KKL18608.1"/>
    <property type="molecule type" value="Genomic_DNA"/>
</dbReference>
<gene>
    <name evidence="1" type="ORF">LCGC14_2473820</name>
</gene>
<organism evidence="1">
    <name type="scientific">marine sediment metagenome</name>
    <dbReference type="NCBI Taxonomy" id="412755"/>
    <lineage>
        <taxon>unclassified sequences</taxon>
        <taxon>metagenomes</taxon>
        <taxon>ecological metagenomes</taxon>
    </lineage>
</organism>
<reference evidence="1" key="1">
    <citation type="journal article" date="2015" name="Nature">
        <title>Complex archaea that bridge the gap between prokaryotes and eukaryotes.</title>
        <authorList>
            <person name="Spang A."/>
            <person name="Saw J.H."/>
            <person name="Jorgensen S.L."/>
            <person name="Zaremba-Niedzwiedzka K."/>
            <person name="Martijn J."/>
            <person name="Lind A.E."/>
            <person name="van Eijk R."/>
            <person name="Schleper C."/>
            <person name="Guy L."/>
            <person name="Ettema T.J."/>
        </authorList>
    </citation>
    <scope>NUCLEOTIDE SEQUENCE</scope>
</reference>
<sequence>MTRRPWYDSLTTEEKDHVVVLAILQHLLSVAPLAHSSRDVEVTEMLRVLESRWGVTATDYPSIDWKDAT</sequence>
<comment type="caution">
    <text evidence="1">The sequence shown here is derived from an EMBL/GenBank/DDBJ whole genome shotgun (WGS) entry which is preliminary data.</text>
</comment>
<protein>
    <submittedName>
        <fullName evidence="1">Uncharacterized protein</fullName>
    </submittedName>
</protein>
<proteinExistence type="predicted"/>
<evidence type="ECO:0000313" key="1">
    <source>
        <dbReference type="EMBL" id="KKL18608.1"/>
    </source>
</evidence>
<dbReference type="AlphaFoldDB" id="A0A0F9E3G0"/>